<evidence type="ECO:0000313" key="2">
    <source>
        <dbReference type="Proteomes" id="UP000069001"/>
    </source>
</evidence>
<reference evidence="1 2" key="1">
    <citation type="submission" date="2015-11" db="EMBL/GenBank/DDBJ databases">
        <title>Expanding the genomic diversity of Burkholderia species for the development of highly accurate diagnostics.</title>
        <authorList>
            <person name="Sahl J."/>
            <person name="Keim P."/>
            <person name="Wagner D."/>
        </authorList>
    </citation>
    <scope>NUCLEOTIDE SEQUENCE [LARGE SCALE GENOMIC DNA]</scope>
    <source>
        <strain evidence="1 2">MSMB1302</strain>
    </source>
</reference>
<proteinExistence type="predicted"/>
<evidence type="ECO:0000313" key="1">
    <source>
        <dbReference type="EMBL" id="KVK75147.1"/>
    </source>
</evidence>
<protein>
    <recommendedName>
        <fullName evidence="3">YCII-related domain-containing protein</fullName>
    </recommendedName>
</protein>
<sequence length="122" mass="13021">MSAQQQLYLAVFLGAKDSPAMKAWLALPEDERRTRERDGIAAWHAWVDRHRDAIVEMGGPLGKTKTIDAAGVTDTANAMSGFTVVRAASHDAAAALFEGHPHFTLFPGVAIDVMPVLAIPGA</sequence>
<dbReference type="EMBL" id="LOYH01000092">
    <property type="protein sequence ID" value="KVK75147.1"/>
    <property type="molecule type" value="Genomic_DNA"/>
</dbReference>
<comment type="caution">
    <text evidence="1">The sequence shown here is derived from an EMBL/GenBank/DDBJ whole genome shotgun (WGS) entry which is preliminary data.</text>
</comment>
<gene>
    <name evidence="1" type="ORF">WS90_28945</name>
</gene>
<accession>A0A104AB79</accession>
<name>A0A104AB79_BURCE</name>
<dbReference type="RefSeq" id="WP_059521709.1">
    <property type="nucleotide sequence ID" value="NZ_LOXZ01000006.1"/>
</dbReference>
<organism evidence="1 2">
    <name type="scientific">Burkholderia cepacia</name>
    <name type="common">Pseudomonas cepacia</name>
    <dbReference type="NCBI Taxonomy" id="292"/>
    <lineage>
        <taxon>Bacteria</taxon>
        <taxon>Pseudomonadati</taxon>
        <taxon>Pseudomonadota</taxon>
        <taxon>Betaproteobacteria</taxon>
        <taxon>Burkholderiales</taxon>
        <taxon>Burkholderiaceae</taxon>
        <taxon>Burkholderia</taxon>
        <taxon>Burkholderia cepacia complex</taxon>
    </lineage>
</organism>
<evidence type="ECO:0008006" key="3">
    <source>
        <dbReference type="Google" id="ProtNLM"/>
    </source>
</evidence>
<dbReference type="Proteomes" id="UP000069001">
    <property type="component" value="Unassembled WGS sequence"/>
</dbReference>
<dbReference type="AlphaFoldDB" id="A0A104AB79"/>